<proteinExistence type="predicted"/>
<keyword evidence="3" id="KW-1185">Reference proteome</keyword>
<name>A0AAN7Y4B1_ELEMC</name>
<dbReference type="AlphaFoldDB" id="A0AAN7Y4B1"/>
<reference evidence="2 3" key="1">
    <citation type="journal article" date="2023" name="Genes (Basel)">
        <title>Chromosome-Level Genome Assembly and Circadian Gene Repertoire of the Patagonia Blennie Eleginops maclovinus-The Closest Ancestral Proxy of Antarctic Cryonotothenioids.</title>
        <authorList>
            <person name="Cheng C.C."/>
            <person name="Rivera-Colon A.G."/>
            <person name="Minhas B.F."/>
            <person name="Wilson L."/>
            <person name="Rayamajhi N."/>
            <person name="Vargas-Chacoff L."/>
            <person name="Catchen J.M."/>
        </authorList>
    </citation>
    <scope>NUCLEOTIDE SEQUENCE [LARGE SCALE GENOMIC DNA]</scope>
    <source>
        <strain evidence="2">JMC-PN-2008</strain>
    </source>
</reference>
<feature type="compositionally biased region" description="Basic and acidic residues" evidence="1">
    <location>
        <begin position="72"/>
        <end position="97"/>
    </location>
</feature>
<organism evidence="2 3">
    <name type="scientific">Eleginops maclovinus</name>
    <name type="common">Patagonian blennie</name>
    <name type="synonym">Eleginus maclovinus</name>
    <dbReference type="NCBI Taxonomy" id="56733"/>
    <lineage>
        <taxon>Eukaryota</taxon>
        <taxon>Metazoa</taxon>
        <taxon>Chordata</taxon>
        <taxon>Craniata</taxon>
        <taxon>Vertebrata</taxon>
        <taxon>Euteleostomi</taxon>
        <taxon>Actinopterygii</taxon>
        <taxon>Neopterygii</taxon>
        <taxon>Teleostei</taxon>
        <taxon>Neoteleostei</taxon>
        <taxon>Acanthomorphata</taxon>
        <taxon>Eupercaria</taxon>
        <taxon>Perciformes</taxon>
        <taxon>Notothenioidei</taxon>
        <taxon>Eleginopidae</taxon>
        <taxon>Eleginops</taxon>
    </lineage>
</organism>
<protein>
    <submittedName>
        <fullName evidence="2">Uncharacterized protein</fullName>
    </submittedName>
</protein>
<comment type="caution">
    <text evidence="2">The sequence shown here is derived from an EMBL/GenBank/DDBJ whole genome shotgun (WGS) entry which is preliminary data.</text>
</comment>
<evidence type="ECO:0000313" key="3">
    <source>
        <dbReference type="Proteomes" id="UP001346869"/>
    </source>
</evidence>
<dbReference type="EMBL" id="JAUZQC010000003">
    <property type="protein sequence ID" value="KAK5873710.1"/>
    <property type="molecule type" value="Genomic_DNA"/>
</dbReference>
<accession>A0AAN7Y4B1</accession>
<evidence type="ECO:0000313" key="2">
    <source>
        <dbReference type="EMBL" id="KAK5873710.1"/>
    </source>
</evidence>
<feature type="region of interest" description="Disordered" evidence="1">
    <location>
        <begin position="54"/>
        <end position="97"/>
    </location>
</feature>
<reference evidence="2 3" key="2">
    <citation type="journal article" date="2023" name="Mol. Biol. Evol.">
        <title>Genomics of Secondarily Temperate Adaptation in the Only Non-Antarctic Icefish.</title>
        <authorList>
            <person name="Rivera-Colon A.G."/>
            <person name="Rayamajhi N."/>
            <person name="Minhas B.F."/>
            <person name="Madrigal G."/>
            <person name="Bilyk K.T."/>
            <person name="Yoon V."/>
            <person name="Hune M."/>
            <person name="Gregory S."/>
            <person name="Cheng C.H.C."/>
            <person name="Catchen J.M."/>
        </authorList>
    </citation>
    <scope>NUCLEOTIDE SEQUENCE [LARGE SCALE GENOMIC DNA]</scope>
    <source>
        <strain evidence="2">JMC-PN-2008</strain>
    </source>
</reference>
<dbReference type="Proteomes" id="UP001346869">
    <property type="component" value="Unassembled WGS sequence"/>
</dbReference>
<evidence type="ECO:0000256" key="1">
    <source>
        <dbReference type="SAM" id="MobiDB-lite"/>
    </source>
</evidence>
<gene>
    <name evidence="2" type="ORF">PBY51_018725</name>
</gene>
<sequence>MAPVCPASHLSPLQDKGSSVSGPLLRLLEMIWSVLLSTEKIISSQRGCPSALLAPASLRDELQSPTPASGDSRGERHTGSEKEVRNQTEKKDKESDT</sequence>